<comment type="caution">
    <text evidence="2">The sequence shown here is derived from an EMBL/GenBank/DDBJ whole genome shotgun (WGS) entry which is preliminary data.</text>
</comment>
<dbReference type="AlphaFoldDB" id="A0A1V6YC53"/>
<evidence type="ECO:0000313" key="3">
    <source>
        <dbReference type="Proteomes" id="UP000191691"/>
    </source>
</evidence>
<organism evidence="2 3">
    <name type="scientific">Penicillium nalgiovense</name>
    <dbReference type="NCBI Taxonomy" id="60175"/>
    <lineage>
        <taxon>Eukaryota</taxon>
        <taxon>Fungi</taxon>
        <taxon>Dikarya</taxon>
        <taxon>Ascomycota</taxon>
        <taxon>Pezizomycotina</taxon>
        <taxon>Eurotiomycetes</taxon>
        <taxon>Eurotiomycetidae</taxon>
        <taxon>Eurotiales</taxon>
        <taxon>Aspergillaceae</taxon>
        <taxon>Penicillium</taxon>
    </lineage>
</organism>
<dbReference type="Proteomes" id="UP000191691">
    <property type="component" value="Unassembled WGS sequence"/>
</dbReference>
<gene>
    <name evidence="2" type="ORF">PENNAL_c0025G08292</name>
</gene>
<reference evidence="3" key="1">
    <citation type="journal article" date="2017" name="Nat. Microbiol.">
        <title>Global analysis of biosynthetic gene clusters reveals vast potential of secondary metabolite production in Penicillium species.</title>
        <authorList>
            <person name="Nielsen J.C."/>
            <person name="Grijseels S."/>
            <person name="Prigent S."/>
            <person name="Ji B."/>
            <person name="Dainat J."/>
            <person name="Nielsen K.F."/>
            <person name="Frisvad J.C."/>
            <person name="Workman M."/>
            <person name="Nielsen J."/>
        </authorList>
    </citation>
    <scope>NUCLEOTIDE SEQUENCE [LARGE SCALE GENOMIC DNA]</scope>
    <source>
        <strain evidence="3">IBT 13039</strain>
    </source>
</reference>
<feature type="region of interest" description="Disordered" evidence="1">
    <location>
        <begin position="1"/>
        <end position="89"/>
    </location>
</feature>
<evidence type="ECO:0000256" key="1">
    <source>
        <dbReference type="SAM" id="MobiDB-lite"/>
    </source>
</evidence>
<sequence length="125" mass="12992">MSPVDGGLPDADNDQEMLADAPDAHENVPDLPNDGAAVPNNGPAENNAPARTRGPVPVHEQDRRSRCRVLNNDSAASNHDPPPAITGAVGHGAVVADTGRRIVPVFSIIPRSPVDNNIEMGGLDV</sequence>
<name>A0A1V6YC53_PENNA</name>
<accession>A0A1V6YC53</accession>
<protein>
    <submittedName>
        <fullName evidence="2">Uncharacterized protein</fullName>
    </submittedName>
</protein>
<dbReference type="EMBL" id="MOOB01000025">
    <property type="protein sequence ID" value="OQE84981.1"/>
    <property type="molecule type" value="Genomic_DNA"/>
</dbReference>
<evidence type="ECO:0000313" key="2">
    <source>
        <dbReference type="EMBL" id="OQE84981.1"/>
    </source>
</evidence>
<feature type="compositionally biased region" description="Low complexity" evidence="1">
    <location>
        <begin position="36"/>
        <end position="50"/>
    </location>
</feature>
<keyword evidence="3" id="KW-1185">Reference proteome</keyword>
<proteinExistence type="predicted"/>